<protein>
    <submittedName>
        <fullName evidence="1">Uncharacterized protein</fullName>
    </submittedName>
</protein>
<dbReference type="OrthoDB" id="8057447at2"/>
<evidence type="ECO:0000313" key="2">
    <source>
        <dbReference type="Proteomes" id="UP000321062"/>
    </source>
</evidence>
<gene>
    <name evidence="1" type="ORF">FNA67_04220</name>
</gene>
<evidence type="ECO:0000313" key="1">
    <source>
        <dbReference type="EMBL" id="QEE19427.1"/>
    </source>
</evidence>
<reference evidence="1 2" key="1">
    <citation type="journal article" date="2015" name="Int. J. Syst. Evol. Microbiol.">
        <title>Youhaiella tibetensis gen. nov., sp. nov., isolated from subsurface sediment.</title>
        <authorList>
            <person name="Wang Y.X."/>
            <person name="Huang F.Q."/>
            <person name="Nogi Y."/>
            <person name="Pang S.J."/>
            <person name="Wang P.K."/>
            <person name="Lv J."/>
        </authorList>
    </citation>
    <scope>NUCLEOTIDE SEQUENCE [LARGE SCALE GENOMIC DNA]</scope>
    <source>
        <strain evidence="2">fig4</strain>
    </source>
</reference>
<keyword evidence="2" id="KW-1185">Reference proteome</keyword>
<proteinExistence type="predicted"/>
<name>A0A5B9DJW9_9HYPH</name>
<sequence length="263" mass="29026">MAAKEVYSIFALTYPAIQKADLSNVPSLAHETVHYHMELLGRSPQEELASINRRLTAMCVSDLARGVRQSLEDAATHIDIVSELSPDKFREEIGDGPEDTMTEAIRAAVVARQEAIRRRAQGMSHPKLVQKVVSSLRAPLSWTPELASFQKLRNCLEHRGGIVGRQDVDETNTMSLRLPYLKVNVIGASGSVAPLEIGRELRESSSIEVEVAVRTTRFNLGETVDIEPVRVGEIAFACWVFAVDIVDKLVPAAAQSSKHKIYI</sequence>
<organism evidence="1 2">
    <name type="scientific">Paradevosia tibetensis</name>
    <dbReference type="NCBI Taxonomy" id="1447062"/>
    <lineage>
        <taxon>Bacteria</taxon>
        <taxon>Pseudomonadati</taxon>
        <taxon>Pseudomonadota</taxon>
        <taxon>Alphaproteobacteria</taxon>
        <taxon>Hyphomicrobiales</taxon>
        <taxon>Devosiaceae</taxon>
        <taxon>Paradevosia</taxon>
    </lineage>
</organism>
<accession>A0A5B9DJW9</accession>
<dbReference type="RefSeq" id="WP_147655183.1">
    <property type="nucleotide sequence ID" value="NZ_BMFM01000001.1"/>
</dbReference>
<dbReference type="Proteomes" id="UP000321062">
    <property type="component" value="Chromosome"/>
</dbReference>
<dbReference type="AlphaFoldDB" id="A0A5B9DJW9"/>
<dbReference type="KEGG" id="yti:FNA67_04220"/>
<dbReference type="EMBL" id="CP041690">
    <property type="protein sequence ID" value="QEE19427.1"/>
    <property type="molecule type" value="Genomic_DNA"/>
</dbReference>